<name>A0A6A6P771_9PEZI</name>
<comment type="subunit">
    <text evidence="1">Component of the mitochondrial contact site and cristae organizing system (MICOS) complex.</text>
</comment>
<comment type="function">
    <text evidence="1">Component of the MICOS complex, a large protein complex of the mitochondrial inner membrane that plays crucial roles in the maintenance of crista junctions, inner membrane architecture, and formation of contact sites to the outer membrane.</text>
</comment>
<dbReference type="AlphaFoldDB" id="A0A6A6P771"/>
<dbReference type="GO" id="GO:0042407">
    <property type="term" value="P:cristae formation"/>
    <property type="evidence" value="ECO:0007669"/>
    <property type="project" value="InterPro"/>
</dbReference>
<evidence type="ECO:0000313" key="4">
    <source>
        <dbReference type="Proteomes" id="UP000799766"/>
    </source>
</evidence>
<evidence type="ECO:0000256" key="2">
    <source>
        <dbReference type="SAM" id="MobiDB-lite"/>
    </source>
</evidence>
<dbReference type="InterPro" id="IPR019166">
    <property type="entry name" value="MIC26/MIC27"/>
</dbReference>
<dbReference type="PANTHER" id="PTHR28268:SF1">
    <property type="entry name" value="MICOS SUBUNIT MIC26"/>
    <property type="match status" value="1"/>
</dbReference>
<keyword evidence="4" id="KW-1185">Reference proteome</keyword>
<dbReference type="Proteomes" id="UP000799766">
    <property type="component" value="Unassembled WGS sequence"/>
</dbReference>
<proteinExistence type="predicted"/>
<feature type="compositionally biased region" description="Basic and acidic residues" evidence="2">
    <location>
        <begin position="44"/>
        <end position="54"/>
    </location>
</feature>
<reference evidence="3" key="1">
    <citation type="journal article" date="2020" name="Stud. Mycol.">
        <title>101 Dothideomycetes genomes: a test case for predicting lifestyles and emergence of pathogens.</title>
        <authorList>
            <person name="Haridas S."/>
            <person name="Albert R."/>
            <person name="Binder M."/>
            <person name="Bloem J."/>
            <person name="Labutti K."/>
            <person name="Salamov A."/>
            <person name="Andreopoulos B."/>
            <person name="Baker S."/>
            <person name="Barry K."/>
            <person name="Bills G."/>
            <person name="Bluhm B."/>
            <person name="Cannon C."/>
            <person name="Castanera R."/>
            <person name="Culley D."/>
            <person name="Daum C."/>
            <person name="Ezra D."/>
            <person name="Gonzalez J."/>
            <person name="Henrissat B."/>
            <person name="Kuo A."/>
            <person name="Liang C."/>
            <person name="Lipzen A."/>
            <person name="Lutzoni F."/>
            <person name="Magnuson J."/>
            <person name="Mondo S."/>
            <person name="Nolan M."/>
            <person name="Ohm R."/>
            <person name="Pangilinan J."/>
            <person name="Park H.-J."/>
            <person name="Ramirez L."/>
            <person name="Alfaro M."/>
            <person name="Sun H."/>
            <person name="Tritt A."/>
            <person name="Yoshinaga Y."/>
            <person name="Zwiers L.-H."/>
            <person name="Turgeon B."/>
            <person name="Goodwin S."/>
            <person name="Spatafora J."/>
            <person name="Crous P."/>
            <person name="Grigoriev I."/>
        </authorList>
    </citation>
    <scope>NUCLEOTIDE SEQUENCE</scope>
    <source>
        <strain evidence="3">ATCC 16933</strain>
    </source>
</reference>
<evidence type="ECO:0000313" key="3">
    <source>
        <dbReference type="EMBL" id="KAF2459273.1"/>
    </source>
</evidence>
<dbReference type="GO" id="GO:0061617">
    <property type="term" value="C:MICOS complex"/>
    <property type="evidence" value="ECO:0007669"/>
    <property type="project" value="UniProtKB-UniRule"/>
</dbReference>
<keyword evidence="1" id="KW-0999">Mitochondrion inner membrane</keyword>
<dbReference type="PANTHER" id="PTHR28268">
    <property type="entry name" value="MICOS SUBUNIT MIC26"/>
    <property type="match status" value="1"/>
</dbReference>
<dbReference type="EMBL" id="MU001675">
    <property type="protein sequence ID" value="KAF2459273.1"/>
    <property type="molecule type" value="Genomic_DNA"/>
</dbReference>
<organism evidence="3 4">
    <name type="scientific">Lineolata rhizophorae</name>
    <dbReference type="NCBI Taxonomy" id="578093"/>
    <lineage>
        <taxon>Eukaryota</taxon>
        <taxon>Fungi</taxon>
        <taxon>Dikarya</taxon>
        <taxon>Ascomycota</taxon>
        <taxon>Pezizomycotina</taxon>
        <taxon>Dothideomycetes</taxon>
        <taxon>Dothideomycetes incertae sedis</taxon>
        <taxon>Lineolatales</taxon>
        <taxon>Lineolataceae</taxon>
        <taxon>Lineolata</taxon>
    </lineage>
</organism>
<keyword evidence="1" id="KW-0496">Mitochondrion</keyword>
<evidence type="ECO:0000256" key="1">
    <source>
        <dbReference type="RuleBase" id="RU363021"/>
    </source>
</evidence>
<sequence>MAFRSLMRQRYAAPLAATLGAAGLALYPRRYVHAEAPPSDDDGVERRPIYDDKPSLYPPPESSPSDNPPPPSPSTSSPTPTDRLTVHIKRARLFLHGHAVVAEDKVNELMTSFLNLESSFTSTIAGLAPPRESGERLLPNGIYVLVAAMAGSIVTRNRNIVLRASVPVAVGVGAAYAVLPITMRNVGDLVWTYEEKYPALAENHIRIKERVQRFWETGKAHTAMTGAMIEDKVSEARGAVEDWVKKGK</sequence>
<feature type="region of interest" description="Disordered" evidence="2">
    <location>
        <begin position="34"/>
        <end position="82"/>
    </location>
</feature>
<dbReference type="InterPro" id="IPR033181">
    <property type="entry name" value="Mic26_fungi"/>
</dbReference>
<dbReference type="Pfam" id="PF09769">
    <property type="entry name" value="ApoO"/>
    <property type="match status" value="1"/>
</dbReference>
<accession>A0A6A6P771</accession>
<comment type="subcellular location">
    <subcellularLocation>
        <location evidence="1">Mitochondrion inner membrane</location>
    </subcellularLocation>
</comment>
<feature type="compositionally biased region" description="Pro residues" evidence="2">
    <location>
        <begin position="56"/>
        <end position="73"/>
    </location>
</feature>
<gene>
    <name evidence="3" type="ORF">BDY21DRAFT_370077</name>
</gene>
<keyword evidence="1" id="KW-0472">Membrane</keyword>
<protein>
    <recommendedName>
        <fullName evidence="1">MICOS complex subunit</fullName>
    </recommendedName>
</protein>
<dbReference type="GO" id="GO:0044284">
    <property type="term" value="C:mitochondrial crista junction"/>
    <property type="evidence" value="ECO:0007669"/>
    <property type="project" value="TreeGrafter"/>
</dbReference>
<dbReference type="OrthoDB" id="2399148at2759"/>